<dbReference type="RefSeq" id="WP_068437598.1">
    <property type="nucleotide sequence ID" value="NZ_LXEW01000037.1"/>
</dbReference>
<proteinExistence type="predicted"/>
<evidence type="ECO:0000259" key="2">
    <source>
        <dbReference type="Pfam" id="PF00419"/>
    </source>
</evidence>
<dbReference type="Gene3D" id="2.60.40.1090">
    <property type="entry name" value="Fimbrial-type adhesion domain"/>
    <property type="match status" value="1"/>
</dbReference>
<dbReference type="SUPFAM" id="SSF49401">
    <property type="entry name" value="Bacterial adhesins"/>
    <property type="match status" value="1"/>
</dbReference>
<feature type="chain" id="PRO_5008595414" description="Fimbrial-type adhesion domain-containing protein" evidence="1">
    <location>
        <begin position="25"/>
        <end position="177"/>
    </location>
</feature>
<feature type="signal peptide" evidence="1">
    <location>
        <begin position="1"/>
        <end position="24"/>
    </location>
</feature>
<name>A0A1B7JRE4_9GAMM</name>
<keyword evidence="1" id="KW-0732">Signal</keyword>
<evidence type="ECO:0000313" key="3">
    <source>
        <dbReference type="EMBL" id="OAT50491.1"/>
    </source>
</evidence>
<dbReference type="Proteomes" id="UP000078224">
    <property type="component" value="Unassembled WGS sequence"/>
</dbReference>
<dbReference type="EMBL" id="LXEW01000037">
    <property type="protein sequence ID" value="OAT50491.1"/>
    <property type="molecule type" value="Genomic_DNA"/>
</dbReference>
<feature type="domain" description="Fimbrial-type adhesion" evidence="2">
    <location>
        <begin position="31"/>
        <end position="176"/>
    </location>
</feature>
<reference evidence="3 4" key="1">
    <citation type="submission" date="2016-04" db="EMBL/GenBank/DDBJ databases">
        <title>ATOL: Assembling a taxonomically balanced genome-scale reconstruction of the evolutionary history of the Enterobacteriaceae.</title>
        <authorList>
            <person name="Plunkett G.III."/>
            <person name="Neeno-Eckwall E.C."/>
            <person name="Glasner J.D."/>
            <person name="Perna N.T."/>
        </authorList>
    </citation>
    <scope>NUCLEOTIDE SEQUENCE [LARGE SCALE GENOMIC DNA]</scope>
    <source>
        <strain evidence="3 4">ATCC 35613</strain>
    </source>
</reference>
<dbReference type="InterPro" id="IPR000259">
    <property type="entry name" value="Adhesion_dom_fimbrial"/>
</dbReference>
<evidence type="ECO:0000256" key="1">
    <source>
        <dbReference type="SAM" id="SignalP"/>
    </source>
</evidence>
<dbReference type="PANTHER" id="PTHR33420">
    <property type="entry name" value="FIMBRIAL SUBUNIT ELFA-RELATED"/>
    <property type="match status" value="1"/>
</dbReference>
<dbReference type="GO" id="GO:0043709">
    <property type="term" value="P:cell adhesion involved in single-species biofilm formation"/>
    <property type="evidence" value="ECO:0007669"/>
    <property type="project" value="TreeGrafter"/>
</dbReference>
<sequence>MNKIGRLFLVLPISILLNQSNALGAGGLEVEFSGELVSTACKVATESLNKKITLYNLRWQQINENKTSAVTPFTIAIDNCSATDLQKSIKLTWQSNQLVNIGGNSFLTTQGASGVVLGIIDNDDKPIVWNKPMTLGDVSVVDNAQQFDFGVVVRKPATGEAKIGDFSGVVTFNVEYE</sequence>
<dbReference type="InterPro" id="IPR050263">
    <property type="entry name" value="Bact_Fimbrial_Adh_Pro"/>
</dbReference>
<accession>A0A1B7JRE4</accession>
<dbReference type="AlphaFoldDB" id="A0A1B7JRE4"/>
<evidence type="ECO:0000313" key="4">
    <source>
        <dbReference type="Proteomes" id="UP000078224"/>
    </source>
</evidence>
<dbReference type="Pfam" id="PF00419">
    <property type="entry name" value="Fimbrial"/>
    <property type="match status" value="1"/>
</dbReference>
<dbReference type="PATRIC" id="fig|1354272.4.peg.2704"/>
<dbReference type="GO" id="GO:0009289">
    <property type="term" value="C:pilus"/>
    <property type="evidence" value="ECO:0007669"/>
    <property type="project" value="InterPro"/>
</dbReference>
<gene>
    <name evidence="3" type="ORF">M998_2653</name>
</gene>
<dbReference type="InterPro" id="IPR036937">
    <property type="entry name" value="Adhesion_dom_fimbrial_sf"/>
</dbReference>
<comment type="caution">
    <text evidence="3">The sequence shown here is derived from an EMBL/GenBank/DDBJ whole genome shotgun (WGS) entry which is preliminary data.</text>
</comment>
<organism evidence="3 4">
    <name type="scientific">Providencia heimbachae ATCC 35613</name>
    <dbReference type="NCBI Taxonomy" id="1354272"/>
    <lineage>
        <taxon>Bacteria</taxon>
        <taxon>Pseudomonadati</taxon>
        <taxon>Pseudomonadota</taxon>
        <taxon>Gammaproteobacteria</taxon>
        <taxon>Enterobacterales</taxon>
        <taxon>Morganellaceae</taxon>
        <taxon>Providencia</taxon>
    </lineage>
</organism>
<dbReference type="InterPro" id="IPR008966">
    <property type="entry name" value="Adhesion_dom_sf"/>
</dbReference>
<dbReference type="OrthoDB" id="6453785at2"/>
<dbReference type="PANTHER" id="PTHR33420:SF26">
    <property type="entry name" value="FIMBRIAL SUBUNIT"/>
    <property type="match status" value="1"/>
</dbReference>
<protein>
    <recommendedName>
        <fullName evidence="2">Fimbrial-type adhesion domain-containing protein</fullName>
    </recommendedName>
</protein>
<keyword evidence="4" id="KW-1185">Reference proteome</keyword>